<gene>
    <name evidence="4" type="ORF">SAMN02910377_00527</name>
</gene>
<dbReference type="RefSeq" id="WP_074788981.1">
    <property type="nucleotide sequence ID" value="NZ_FNZX01000004.1"/>
</dbReference>
<accession>A0A1H7FXT2</accession>
<keyword evidence="5" id="KW-1185">Reference proteome</keyword>
<evidence type="ECO:0000256" key="3">
    <source>
        <dbReference type="SAM" id="SignalP"/>
    </source>
</evidence>
<feature type="signal peptide" evidence="3">
    <location>
        <begin position="1"/>
        <end position="23"/>
    </location>
</feature>
<name>A0A1H7FXT2_9FIRM</name>
<dbReference type="Gene3D" id="2.60.40.1240">
    <property type="match status" value="1"/>
</dbReference>
<proteinExistence type="predicted"/>
<reference evidence="5" key="1">
    <citation type="submission" date="2016-10" db="EMBL/GenBank/DDBJ databases">
        <authorList>
            <person name="Varghese N."/>
            <person name="Submissions S."/>
        </authorList>
    </citation>
    <scope>NUCLEOTIDE SEQUENCE [LARGE SCALE GENOMIC DNA]</scope>
    <source>
        <strain evidence="5">ACV-9</strain>
    </source>
</reference>
<evidence type="ECO:0000256" key="1">
    <source>
        <dbReference type="ARBA" id="ARBA00022729"/>
    </source>
</evidence>
<feature type="region of interest" description="Disordered" evidence="2">
    <location>
        <begin position="58"/>
        <end position="118"/>
    </location>
</feature>
<sequence length="252" mass="27552">MKIKRFFLLISVMCFSLLFTACGEPLYTMTEEEEAVITAYASKTVSKFNKNQTTGIANARVKPGELDDEYAPDETGSEETEEVIDEENTEVEYDPETGEPIVTDETEEDSLEESSDDAGYSMTDAVEIPGVEFTCAEFDVAADYKTNNFVLSQVSGKKYVVLSIEAKNTSDSSVDFSKYTGRTYNLSLNGGAKASTQYTPLSNDLANYDGILAAGESKSFILVFLFSDSSVEKISSLELFITSDGTTRGTTI</sequence>
<protein>
    <recommendedName>
        <fullName evidence="6">DUF4352 domain-containing protein</fullName>
    </recommendedName>
</protein>
<dbReference type="AlphaFoldDB" id="A0A1H7FXT2"/>
<organism evidence="4 5">
    <name type="scientific">Pseudobutyrivibrio ruminis</name>
    <dbReference type="NCBI Taxonomy" id="46206"/>
    <lineage>
        <taxon>Bacteria</taxon>
        <taxon>Bacillati</taxon>
        <taxon>Bacillota</taxon>
        <taxon>Clostridia</taxon>
        <taxon>Lachnospirales</taxon>
        <taxon>Lachnospiraceae</taxon>
        <taxon>Pseudobutyrivibrio</taxon>
    </lineage>
</organism>
<dbReference type="EMBL" id="FNZX01000004">
    <property type="protein sequence ID" value="SEK30604.1"/>
    <property type="molecule type" value="Genomic_DNA"/>
</dbReference>
<evidence type="ECO:0008006" key="6">
    <source>
        <dbReference type="Google" id="ProtNLM"/>
    </source>
</evidence>
<feature type="chain" id="PRO_5010274694" description="DUF4352 domain-containing protein" evidence="3">
    <location>
        <begin position="24"/>
        <end position="252"/>
    </location>
</feature>
<keyword evidence="1 3" id="KW-0732">Signal</keyword>
<dbReference type="Proteomes" id="UP000182321">
    <property type="component" value="Unassembled WGS sequence"/>
</dbReference>
<evidence type="ECO:0000313" key="4">
    <source>
        <dbReference type="EMBL" id="SEK30604.1"/>
    </source>
</evidence>
<evidence type="ECO:0000313" key="5">
    <source>
        <dbReference type="Proteomes" id="UP000182321"/>
    </source>
</evidence>
<dbReference type="PROSITE" id="PS51257">
    <property type="entry name" value="PROKAR_LIPOPROTEIN"/>
    <property type="match status" value="1"/>
</dbReference>
<feature type="compositionally biased region" description="Acidic residues" evidence="2">
    <location>
        <begin position="66"/>
        <end position="116"/>
    </location>
</feature>
<dbReference type="InterPro" id="IPR029050">
    <property type="entry name" value="Immunoprotect_excell_Ig-like"/>
</dbReference>
<evidence type="ECO:0000256" key="2">
    <source>
        <dbReference type="SAM" id="MobiDB-lite"/>
    </source>
</evidence>